<feature type="domain" description="Threonine synthase N-terminal" evidence="7">
    <location>
        <begin position="5"/>
        <end position="80"/>
    </location>
</feature>
<dbReference type="Pfam" id="PF24857">
    <property type="entry name" value="THR4_C"/>
    <property type="match status" value="1"/>
</dbReference>
<evidence type="ECO:0000256" key="3">
    <source>
        <dbReference type="ARBA" id="ARBA00022898"/>
    </source>
</evidence>
<dbReference type="SUPFAM" id="SSF53686">
    <property type="entry name" value="Tryptophan synthase beta subunit-like PLP-dependent enzymes"/>
    <property type="match status" value="1"/>
</dbReference>
<dbReference type="AlphaFoldDB" id="A0A1Y4SSJ2"/>
<comment type="similarity">
    <text evidence="2">Belongs to the threonine synthase family.</text>
</comment>
<dbReference type="NCBIfam" id="TIGR00260">
    <property type="entry name" value="thrC"/>
    <property type="match status" value="1"/>
</dbReference>
<dbReference type="Pfam" id="PF14821">
    <property type="entry name" value="Thr_synth_N"/>
    <property type="match status" value="1"/>
</dbReference>
<accession>A0A1Y4SSJ2</accession>
<evidence type="ECO:0000256" key="2">
    <source>
        <dbReference type="ARBA" id="ARBA00005517"/>
    </source>
</evidence>
<keyword evidence="9" id="KW-1185">Reference proteome</keyword>
<dbReference type="InterPro" id="IPR029144">
    <property type="entry name" value="Thr_synth_N"/>
</dbReference>
<dbReference type="GO" id="GO:0009088">
    <property type="term" value="P:threonine biosynthetic process"/>
    <property type="evidence" value="ECO:0007669"/>
    <property type="project" value="UniProtKB-UniRule"/>
</dbReference>
<dbReference type="RefSeq" id="WP_087359532.1">
    <property type="nucleotide sequence ID" value="NZ_AP031415.1"/>
</dbReference>
<evidence type="ECO:0000256" key="1">
    <source>
        <dbReference type="ARBA" id="ARBA00001933"/>
    </source>
</evidence>
<evidence type="ECO:0000313" key="9">
    <source>
        <dbReference type="Proteomes" id="UP000195305"/>
    </source>
</evidence>
<protein>
    <recommendedName>
        <fullName evidence="4">Threonine synthase</fullName>
        <ecNumber evidence="4">4.2.3.1</ecNumber>
    </recommendedName>
</protein>
<evidence type="ECO:0000256" key="5">
    <source>
        <dbReference type="PIRSR" id="PIRSR604450-51"/>
    </source>
</evidence>
<evidence type="ECO:0000313" key="8">
    <source>
        <dbReference type="EMBL" id="OUQ32868.1"/>
    </source>
</evidence>
<dbReference type="Proteomes" id="UP000195305">
    <property type="component" value="Unassembled WGS sequence"/>
</dbReference>
<dbReference type="InterPro" id="IPR037158">
    <property type="entry name" value="Thr_synth_N_sf"/>
</dbReference>
<feature type="domain" description="Tryptophan synthase beta chain-like PALP" evidence="6">
    <location>
        <begin position="98"/>
        <end position="338"/>
    </location>
</feature>
<comment type="caution">
    <text evidence="8">The sequence shown here is derived from an EMBL/GenBank/DDBJ whole genome shotgun (WGS) entry which is preliminary data.</text>
</comment>
<evidence type="ECO:0000259" key="7">
    <source>
        <dbReference type="Pfam" id="PF14821"/>
    </source>
</evidence>
<dbReference type="InterPro" id="IPR001926">
    <property type="entry name" value="TrpB-like_PALP"/>
</dbReference>
<sequence>MSDKKYVSTRGKQRPIDFYDAILQGIASDGGLLVPDFTLEQKDLKALQHLSYVDMATEIITSFVGNNAKEELRELCQKAYGNGLFPKEVVPVKQAGDVYIAELFQGPTAAFKDMALSLLPYFMTYSLKKKGEERKVMILAATSGDTGKAALEGFKDVEGTYIQVFYPEDGVSPIQKQQMITQTGQNVDVVGIDGNFDDAQKAVKQAFQSLELKDLCDQHHVFLSSANSINIGRLIPQVVYYFYAYMTLVNEKKIRLNEAVNFTIPSGNFGNCLAGVIAKKMGLPIQKFIVASNKNNILTDFFRTGKYDARREFYKTNAPAMDILVSSNLERLVYMVCEDSQKVNSYMEQLNQNGVYEISSDLLEKMQCLFKAGWLDEQGVLNTIQTCFEETGYLLDTHTAIGYGVYKEYQKAFRDQTKTIILATASPYKFADSVYHALTNQDLSEYEAIEAVYQKTGVEIPKPLVALDQREVLHQKVIDKSQIIREISQKIKEISL</sequence>
<name>A0A1Y4SSJ2_9FIRM</name>
<gene>
    <name evidence="8" type="ORF">B5E75_11975</name>
</gene>
<evidence type="ECO:0000256" key="4">
    <source>
        <dbReference type="NCBIfam" id="TIGR00260"/>
    </source>
</evidence>
<dbReference type="OrthoDB" id="9763107at2"/>
<proteinExistence type="inferred from homology"/>
<dbReference type="Pfam" id="PF00291">
    <property type="entry name" value="PALP"/>
    <property type="match status" value="1"/>
</dbReference>
<evidence type="ECO:0000259" key="6">
    <source>
        <dbReference type="Pfam" id="PF00291"/>
    </source>
</evidence>
<dbReference type="EC" id="4.2.3.1" evidence="4"/>
<organism evidence="8 9">
    <name type="scientific">Massilimicrobiota timonensis</name>
    <dbReference type="NCBI Taxonomy" id="1776392"/>
    <lineage>
        <taxon>Bacteria</taxon>
        <taxon>Bacillati</taxon>
        <taxon>Bacillota</taxon>
        <taxon>Erysipelotrichia</taxon>
        <taxon>Erysipelotrichales</taxon>
        <taxon>Erysipelotrichaceae</taxon>
        <taxon>Massilimicrobiota</taxon>
    </lineage>
</organism>
<dbReference type="InterPro" id="IPR004450">
    <property type="entry name" value="Thr_synthase-like"/>
</dbReference>
<feature type="modified residue" description="N6-(pyridoxal phosphate)lysine" evidence="5">
    <location>
        <position position="112"/>
    </location>
</feature>
<dbReference type="Gene3D" id="3.90.1380.10">
    <property type="entry name" value="Threonine synthase, N-terminal domain"/>
    <property type="match status" value="1"/>
</dbReference>
<dbReference type="PANTHER" id="PTHR43515:SF1">
    <property type="entry name" value="THREONINE SYNTHASE-LIKE 1"/>
    <property type="match status" value="1"/>
</dbReference>
<comment type="cofactor">
    <cofactor evidence="1 5">
        <name>pyridoxal 5'-phosphate</name>
        <dbReference type="ChEBI" id="CHEBI:597326"/>
    </cofactor>
</comment>
<dbReference type="CDD" id="cd01560">
    <property type="entry name" value="Thr-synth_2"/>
    <property type="match status" value="1"/>
</dbReference>
<dbReference type="GO" id="GO:0004795">
    <property type="term" value="F:threonine synthase activity"/>
    <property type="evidence" value="ECO:0007669"/>
    <property type="project" value="UniProtKB-UniRule"/>
</dbReference>
<dbReference type="InterPro" id="IPR036052">
    <property type="entry name" value="TrpB-like_PALP_sf"/>
</dbReference>
<dbReference type="PANTHER" id="PTHR43515">
    <property type="entry name" value="THREONINE SYNTHASE-LIKE 1"/>
    <property type="match status" value="1"/>
</dbReference>
<dbReference type="EMBL" id="NFLJ01000040">
    <property type="protein sequence ID" value="OUQ32868.1"/>
    <property type="molecule type" value="Genomic_DNA"/>
</dbReference>
<keyword evidence="3 5" id="KW-0663">Pyridoxal phosphate</keyword>
<reference evidence="8 9" key="1">
    <citation type="journal article" date="2018" name="BMC Genomics">
        <title>Whole genome sequencing and function prediction of 133 gut anaerobes isolated from chicken caecum in pure cultures.</title>
        <authorList>
            <person name="Medvecky M."/>
            <person name="Cejkova D."/>
            <person name="Polansky O."/>
            <person name="Karasova D."/>
            <person name="Kubasova T."/>
            <person name="Cizek A."/>
            <person name="Rychlik I."/>
        </authorList>
    </citation>
    <scope>NUCLEOTIDE SEQUENCE [LARGE SCALE GENOMIC DNA]</scope>
    <source>
        <strain evidence="8 9">An13</strain>
    </source>
</reference>
<dbReference type="GO" id="GO:0005737">
    <property type="term" value="C:cytoplasm"/>
    <property type="evidence" value="ECO:0007669"/>
    <property type="project" value="TreeGrafter"/>
</dbReference>
<dbReference type="Gene3D" id="3.40.50.1100">
    <property type="match status" value="2"/>
</dbReference>